<dbReference type="PANTHER" id="PTHR11766">
    <property type="entry name" value="TYROSYL-TRNA SYNTHETASE"/>
    <property type="match status" value="1"/>
</dbReference>
<dbReference type="InterPro" id="IPR054608">
    <property type="entry name" value="SYY-like_C"/>
</dbReference>
<keyword evidence="5 11" id="KW-0067">ATP-binding</keyword>
<evidence type="ECO:0000256" key="12">
    <source>
        <dbReference type="PROSITE-ProRule" id="PRU00182"/>
    </source>
</evidence>
<dbReference type="PROSITE" id="PS00178">
    <property type="entry name" value="AA_TRNA_LIGASE_I"/>
    <property type="match status" value="1"/>
</dbReference>
<dbReference type="FunFam" id="3.10.290.10:FF:000014">
    <property type="entry name" value="Tyrosine--tRNA ligase"/>
    <property type="match status" value="1"/>
</dbReference>
<dbReference type="CDD" id="cd00805">
    <property type="entry name" value="TyrRS_core"/>
    <property type="match status" value="1"/>
</dbReference>
<dbReference type="PRINTS" id="PR01040">
    <property type="entry name" value="TRNASYNTHTYR"/>
</dbReference>
<dbReference type="STRING" id="479435.Kfla_5427"/>
<evidence type="ECO:0000256" key="8">
    <source>
        <dbReference type="ARBA" id="ARBA00023146"/>
    </source>
</evidence>
<dbReference type="InterPro" id="IPR024088">
    <property type="entry name" value="Tyr-tRNA-ligase_bac-type"/>
</dbReference>
<dbReference type="HAMAP" id="MF_02006">
    <property type="entry name" value="Tyr_tRNA_synth_type1"/>
    <property type="match status" value="1"/>
</dbReference>
<feature type="binding site" evidence="11">
    <location>
        <position position="43"/>
    </location>
    <ligand>
        <name>L-tyrosine</name>
        <dbReference type="ChEBI" id="CHEBI:58315"/>
    </ligand>
</feature>
<keyword evidence="2 11" id="KW-0963">Cytoplasm</keyword>
<organism evidence="14 15">
    <name type="scientific">Kribbella flavida (strain DSM 17836 / JCM 10339 / NBRC 14399)</name>
    <dbReference type="NCBI Taxonomy" id="479435"/>
    <lineage>
        <taxon>Bacteria</taxon>
        <taxon>Bacillati</taxon>
        <taxon>Actinomycetota</taxon>
        <taxon>Actinomycetes</taxon>
        <taxon>Propionibacteriales</taxon>
        <taxon>Kribbellaceae</taxon>
        <taxon>Kribbella</taxon>
    </lineage>
</organism>
<comment type="catalytic activity">
    <reaction evidence="9 11">
        <text>tRNA(Tyr) + L-tyrosine + ATP = L-tyrosyl-tRNA(Tyr) + AMP + diphosphate + H(+)</text>
        <dbReference type="Rhea" id="RHEA:10220"/>
        <dbReference type="Rhea" id="RHEA-COMP:9706"/>
        <dbReference type="Rhea" id="RHEA-COMP:9707"/>
        <dbReference type="ChEBI" id="CHEBI:15378"/>
        <dbReference type="ChEBI" id="CHEBI:30616"/>
        <dbReference type="ChEBI" id="CHEBI:33019"/>
        <dbReference type="ChEBI" id="CHEBI:58315"/>
        <dbReference type="ChEBI" id="CHEBI:78442"/>
        <dbReference type="ChEBI" id="CHEBI:78536"/>
        <dbReference type="ChEBI" id="CHEBI:456215"/>
        <dbReference type="EC" id="6.1.1.1"/>
    </reaction>
</comment>
<comment type="similarity">
    <text evidence="10 11">Belongs to the class-I aminoacyl-tRNA synthetase family. TyrS type 1 subfamily.</text>
</comment>
<keyword evidence="3 11" id="KW-0436">Ligase</keyword>
<evidence type="ECO:0000256" key="9">
    <source>
        <dbReference type="ARBA" id="ARBA00048248"/>
    </source>
</evidence>
<dbReference type="Gene3D" id="3.10.290.10">
    <property type="entry name" value="RNA-binding S4 domain"/>
    <property type="match status" value="1"/>
</dbReference>
<comment type="subunit">
    <text evidence="11">Homodimer.</text>
</comment>
<dbReference type="GO" id="GO:0004831">
    <property type="term" value="F:tyrosine-tRNA ligase activity"/>
    <property type="evidence" value="ECO:0007669"/>
    <property type="project" value="UniProtKB-UniRule"/>
</dbReference>
<dbReference type="eggNOG" id="COG0162">
    <property type="taxonomic scope" value="Bacteria"/>
</dbReference>
<dbReference type="AlphaFoldDB" id="D2PM71"/>
<dbReference type="Pfam" id="PF00579">
    <property type="entry name" value="tRNA-synt_1b"/>
    <property type="match status" value="1"/>
</dbReference>
<dbReference type="InterPro" id="IPR002307">
    <property type="entry name" value="Tyr-tRNA-ligase"/>
</dbReference>
<reference evidence="15" key="1">
    <citation type="submission" date="2009-09" db="EMBL/GenBank/DDBJ databases">
        <title>The complete genome of Kribbella flavida DSM 17836.</title>
        <authorList>
            <consortium name="US DOE Joint Genome Institute (JGI-PGF)"/>
            <person name="Lucas S."/>
            <person name="Copeland A."/>
            <person name="Lapidus A."/>
            <person name="Glavina del Rio T."/>
            <person name="Dalin E."/>
            <person name="Tice H."/>
            <person name="Bruce D."/>
            <person name="Goodwin L."/>
            <person name="Pitluck S."/>
            <person name="Kyrpides N."/>
            <person name="Mavromatis K."/>
            <person name="Ivanova N."/>
            <person name="Saunders E."/>
            <person name="Brettin T."/>
            <person name="Detter J.C."/>
            <person name="Han C."/>
            <person name="Larimer F."/>
            <person name="Land M."/>
            <person name="Hauser L."/>
            <person name="Markowitz V."/>
            <person name="Cheng J.-F."/>
            <person name="Hugenholtz P."/>
            <person name="Woyke T."/>
            <person name="Wu D."/>
            <person name="Pukall R."/>
            <person name="Klenk H.-P."/>
            <person name="Eisen J.A."/>
        </authorList>
    </citation>
    <scope>NUCLEOTIDE SEQUENCE [LARGE SCALE GENOMIC DNA]</scope>
    <source>
        <strain evidence="15">DSM 17836 / JCM 10339 / NBRC 14399</strain>
    </source>
</reference>
<dbReference type="GO" id="GO:0006437">
    <property type="term" value="P:tyrosyl-tRNA aminoacylation"/>
    <property type="evidence" value="ECO:0007669"/>
    <property type="project" value="UniProtKB-UniRule"/>
</dbReference>
<dbReference type="KEGG" id="kfl:Kfla_5427"/>
<evidence type="ECO:0000256" key="1">
    <source>
        <dbReference type="ARBA" id="ARBA00004496"/>
    </source>
</evidence>
<dbReference type="InterPro" id="IPR024107">
    <property type="entry name" value="Tyr-tRNA-ligase_bac_1"/>
</dbReference>
<evidence type="ECO:0000256" key="5">
    <source>
        <dbReference type="ARBA" id="ARBA00022840"/>
    </source>
</evidence>
<dbReference type="SUPFAM" id="SSF55174">
    <property type="entry name" value="Alpha-L RNA-binding motif"/>
    <property type="match status" value="1"/>
</dbReference>
<gene>
    <name evidence="11" type="primary">tyrS</name>
    <name evidence="14" type="ordered locus">Kfla_5427</name>
</gene>
<evidence type="ECO:0000313" key="14">
    <source>
        <dbReference type="EMBL" id="ADB34439.1"/>
    </source>
</evidence>
<dbReference type="GO" id="GO:0005829">
    <property type="term" value="C:cytosol"/>
    <property type="evidence" value="ECO:0007669"/>
    <property type="project" value="TreeGrafter"/>
</dbReference>
<feature type="binding site" evidence="11">
    <location>
        <position position="182"/>
    </location>
    <ligand>
        <name>L-tyrosine</name>
        <dbReference type="ChEBI" id="CHEBI:58315"/>
    </ligand>
</feature>
<dbReference type="OrthoDB" id="9804243at2"/>
<reference evidence="14 15" key="2">
    <citation type="journal article" date="2010" name="Stand. Genomic Sci.">
        <title>Complete genome sequence of Kribbella flavida type strain (IFO 14399).</title>
        <authorList>
            <person name="Pukall R."/>
            <person name="Lapidus A."/>
            <person name="Glavina Del Rio T."/>
            <person name="Copeland A."/>
            <person name="Tice H."/>
            <person name="Cheng J.-F."/>
            <person name="Lucas S."/>
            <person name="Chen F."/>
            <person name="Nolan M."/>
            <person name="LaButti K."/>
            <person name="Pati A."/>
            <person name="Ivanova N."/>
            <person name="Mavrommatis K."/>
            <person name="Mikhailova N."/>
            <person name="Pitluck S."/>
            <person name="Bruce D."/>
            <person name="Goodwin L."/>
            <person name="Land M."/>
            <person name="Hauser L."/>
            <person name="Chang Y.-J."/>
            <person name="Jeffries C.D."/>
            <person name="Chen A."/>
            <person name="Palaniappan K."/>
            <person name="Chain P."/>
            <person name="Rohde M."/>
            <person name="Goeker M."/>
            <person name="Bristow J."/>
            <person name="Eisen J.A."/>
            <person name="Markowitz V."/>
            <person name="Hugenholtz P."/>
            <person name="Kyrpides N.C."/>
            <person name="Klenk H.-P."/>
            <person name="Brettin T."/>
        </authorList>
    </citation>
    <scope>NUCLEOTIDE SEQUENCE [LARGE SCALE GENOMIC DNA]</scope>
    <source>
        <strain evidence="15">DSM 17836 / JCM 10339 / NBRC 14399</strain>
    </source>
</reference>
<proteinExistence type="inferred from homology"/>
<evidence type="ECO:0000256" key="4">
    <source>
        <dbReference type="ARBA" id="ARBA00022741"/>
    </source>
</evidence>
<keyword evidence="8 11" id="KW-0030">Aminoacyl-tRNA synthetase</keyword>
<keyword evidence="15" id="KW-1185">Reference proteome</keyword>
<feature type="short sequence motif" description="'KMSKS' region" evidence="11">
    <location>
        <begin position="238"/>
        <end position="242"/>
    </location>
</feature>
<dbReference type="InterPro" id="IPR036986">
    <property type="entry name" value="S4_RNA-bd_sf"/>
</dbReference>
<dbReference type="GO" id="GO:0003723">
    <property type="term" value="F:RNA binding"/>
    <property type="evidence" value="ECO:0007669"/>
    <property type="project" value="UniProtKB-KW"/>
</dbReference>
<dbReference type="Gene3D" id="3.40.50.620">
    <property type="entry name" value="HUPs"/>
    <property type="match status" value="1"/>
</dbReference>
<sequence length="433" mass="47524">MTDSGTASRTQVLDDLASRGLIAHSTDPDALRAAMAEGPITSYVGFDPTAPSLHMGNLLQLLTLRRLQLAGHNPIGLVGGATGLIGDPKESSERVLNPKDVVQQWVERVRGQVERFLDFDEALPNPARMVNNYDWTKDLNTLDFLRDIGKHFPVNRMLGREVVKARLEQGISYTEFSYVLLQSLDYLELYRRYGCTLQTGGSDQWGNLTAGVELIRRTESGKAHALATPLVTKADGTKFGKTESGTVWLDRELTSPYAFYQFWFNTDDRDVMQLVRYYTFRTAEEIAELEKATADRPHAREAQRVLAEDVTTLVHGRQETEQVQLAAKALFGQSDLRELDGDTLVAALREAPHTEVPGGQLPPVADLLVQSGLVASKSAARRTVAEGGAYLNNEKVSDAEYVPTSEDLLPGGALVLRRGKRSFAGVLVAPAAG</sequence>
<comment type="caution">
    <text evidence="11">Lacks conserved residue(s) required for the propagation of feature annotation.</text>
</comment>
<protein>
    <recommendedName>
        <fullName evidence="11">Tyrosine--tRNA ligase</fullName>
        <ecNumber evidence="11">6.1.1.1</ecNumber>
    </recommendedName>
    <alternativeName>
        <fullName evidence="11">Tyrosyl-tRNA synthetase</fullName>
        <shortName evidence="11">TyrRS</shortName>
    </alternativeName>
</protein>
<dbReference type="PROSITE" id="PS50889">
    <property type="entry name" value="S4"/>
    <property type="match status" value="1"/>
</dbReference>
<evidence type="ECO:0000256" key="7">
    <source>
        <dbReference type="ARBA" id="ARBA00022917"/>
    </source>
</evidence>
<keyword evidence="6 12" id="KW-0694">RNA-binding</keyword>
<dbReference type="RefSeq" id="WP_012922993.1">
    <property type="nucleotide sequence ID" value="NC_013729.1"/>
</dbReference>
<evidence type="ECO:0000256" key="6">
    <source>
        <dbReference type="ARBA" id="ARBA00022884"/>
    </source>
</evidence>
<dbReference type="HOGENOM" id="CLU_024003_0_2_11"/>
<dbReference type="GO" id="GO:0042803">
    <property type="term" value="F:protein homodimerization activity"/>
    <property type="evidence" value="ECO:0007669"/>
    <property type="project" value="UniProtKB-ARBA"/>
</dbReference>
<dbReference type="InterPro" id="IPR014729">
    <property type="entry name" value="Rossmann-like_a/b/a_fold"/>
</dbReference>
<dbReference type="EC" id="6.1.1.1" evidence="11"/>
<dbReference type="Proteomes" id="UP000007967">
    <property type="component" value="Chromosome"/>
</dbReference>
<dbReference type="Pfam" id="PF22421">
    <property type="entry name" value="SYY_C-terminal"/>
    <property type="match status" value="1"/>
</dbReference>
<name>D2PM71_KRIFD</name>
<evidence type="ECO:0000259" key="13">
    <source>
        <dbReference type="Pfam" id="PF22421"/>
    </source>
</evidence>
<dbReference type="PANTHER" id="PTHR11766:SF0">
    <property type="entry name" value="TYROSINE--TRNA LIGASE, MITOCHONDRIAL"/>
    <property type="match status" value="1"/>
</dbReference>
<feature type="binding site" evidence="11">
    <location>
        <position position="178"/>
    </location>
    <ligand>
        <name>L-tyrosine</name>
        <dbReference type="ChEBI" id="CHEBI:58315"/>
    </ligand>
</feature>
<evidence type="ECO:0000256" key="10">
    <source>
        <dbReference type="ARBA" id="ARBA00060965"/>
    </source>
</evidence>
<accession>D2PM71</accession>
<dbReference type="FunFam" id="1.10.240.10:FF:000001">
    <property type="entry name" value="Tyrosine--tRNA ligase"/>
    <property type="match status" value="1"/>
</dbReference>
<feature type="binding site" evidence="11">
    <location>
        <position position="241"/>
    </location>
    <ligand>
        <name>ATP</name>
        <dbReference type="ChEBI" id="CHEBI:30616"/>
    </ligand>
</feature>
<dbReference type="FunFam" id="3.40.50.620:FF:000008">
    <property type="entry name" value="Tyrosine--tRNA ligase"/>
    <property type="match status" value="1"/>
</dbReference>
<keyword evidence="7 11" id="KW-0648">Protein biosynthesis</keyword>
<dbReference type="Gene3D" id="1.10.240.10">
    <property type="entry name" value="Tyrosyl-Transfer RNA Synthetase"/>
    <property type="match status" value="1"/>
</dbReference>
<feature type="domain" description="Tyrosine--tRNA ligase SYY-like C-terminal" evidence="13">
    <location>
        <begin position="349"/>
        <end position="424"/>
    </location>
</feature>
<dbReference type="GO" id="GO:0005524">
    <property type="term" value="F:ATP binding"/>
    <property type="evidence" value="ECO:0007669"/>
    <property type="project" value="UniProtKB-UniRule"/>
</dbReference>
<evidence type="ECO:0000256" key="2">
    <source>
        <dbReference type="ARBA" id="ARBA00022490"/>
    </source>
</evidence>
<evidence type="ECO:0000256" key="11">
    <source>
        <dbReference type="HAMAP-Rule" id="MF_02006"/>
    </source>
</evidence>
<keyword evidence="4 11" id="KW-0547">Nucleotide-binding</keyword>
<dbReference type="InterPro" id="IPR002305">
    <property type="entry name" value="aa-tRNA-synth_Ic"/>
</dbReference>
<evidence type="ECO:0000256" key="3">
    <source>
        <dbReference type="ARBA" id="ARBA00022598"/>
    </source>
</evidence>
<dbReference type="EMBL" id="CP001736">
    <property type="protein sequence ID" value="ADB34439.1"/>
    <property type="molecule type" value="Genomic_DNA"/>
</dbReference>
<comment type="subcellular location">
    <subcellularLocation>
        <location evidence="1 11">Cytoplasm</location>
    </subcellularLocation>
</comment>
<evidence type="ECO:0000313" key="15">
    <source>
        <dbReference type="Proteomes" id="UP000007967"/>
    </source>
</evidence>
<dbReference type="NCBIfam" id="TIGR00234">
    <property type="entry name" value="tyrS"/>
    <property type="match status" value="1"/>
</dbReference>
<comment type="function">
    <text evidence="11">Catalyzes the attachment of tyrosine to tRNA(Tyr) in a two-step reaction: tyrosine is first activated by ATP to form Tyr-AMP and then transferred to the acceptor end of tRNA(Tyr).</text>
</comment>
<dbReference type="SUPFAM" id="SSF52374">
    <property type="entry name" value="Nucleotidylyl transferase"/>
    <property type="match status" value="1"/>
</dbReference>
<dbReference type="InterPro" id="IPR001412">
    <property type="entry name" value="aa-tRNA-synth_I_CS"/>
</dbReference>